<dbReference type="AlphaFoldDB" id="A0A183J9N7"/>
<evidence type="ECO:0000256" key="1">
    <source>
        <dbReference type="ARBA" id="ARBA00022737"/>
    </source>
</evidence>
<dbReference type="OrthoDB" id="5868959at2759"/>
<evidence type="ECO:0000256" key="2">
    <source>
        <dbReference type="ARBA" id="ARBA00023043"/>
    </source>
</evidence>
<keyword evidence="1" id="KW-0677">Repeat</keyword>
<evidence type="ECO:0000313" key="5">
    <source>
        <dbReference type="Proteomes" id="UP000270296"/>
    </source>
</evidence>
<dbReference type="InterPro" id="IPR002110">
    <property type="entry name" value="Ankyrin_rpt"/>
</dbReference>
<evidence type="ECO:0000313" key="6">
    <source>
        <dbReference type="WBParaSite" id="SBAD_0001299501-mRNA-1"/>
    </source>
</evidence>
<dbReference type="InterPro" id="IPR051070">
    <property type="entry name" value="NF-kappa-B_inhibitor"/>
</dbReference>
<dbReference type="Gene3D" id="1.25.40.20">
    <property type="entry name" value="Ankyrin repeat-containing domain"/>
    <property type="match status" value="1"/>
</dbReference>
<keyword evidence="2 3" id="KW-0040">ANK repeat</keyword>
<feature type="repeat" description="ANK" evidence="3">
    <location>
        <begin position="160"/>
        <end position="192"/>
    </location>
</feature>
<accession>A0A183J9N7</accession>
<evidence type="ECO:0000256" key="3">
    <source>
        <dbReference type="PROSITE-ProRule" id="PRU00023"/>
    </source>
</evidence>
<dbReference type="GO" id="GO:0071356">
    <property type="term" value="P:cellular response to tumor necrosis factor"/>
    <property type="evidence" value="ECO:0007669"/>
    <property type="project" value="TreeGrafter"/>
</dbReference>
<protein>
    <submittedName>
        <fullName evidence="6">ANK_REP_REGION domain-containing protein</fullName>
    </submittedName>
</protein>
<dbReference type="Gene3D" id="3.30.710.10">
    <property type="entry name" value="Potassium Channel Kv1.1, Chain A"/>
    <property type="match status" value="1"/>
</dbReference>
<dbReference type="GO" id="GO:0005829">
    <property type="term" value="C:cytosol"/>
    <property type="evidence" value="ECO:0007669"/>
    <property type="project" value="TreeGrafter"/>
</dbReference>
<name>A0A183J9N7_9BILA</name>
<reference evidence="4 5" key="2">
    <citation type="submission" date="2018-11" db="EMBL/GenBank/DDBJ databases">
        <authorList>
            <consortium name="Pathogen Informatics"/>
        </authorList>
    </citation>
    <scope>NUCLEOTIDE SEQUENCE [LARGE SCALE GENOMIC DNA]</scope>
</reference>
<dbReference type="Proteomes" id="UP000270296">
    <property type="component" value="Unassembled WGS sequence"/>
</dbReference>
<evidence type="ECO:0000313" key="4">
    <source>
        <dbReference type="EMBL" id="VDP49904.1"/>
    </source>
</evidence>
<keyword evidence="5" id="KW-1185">Reference proteome</keyword>
<dbReference type="PROSITE" id="PS50088">
    <property type="entry name" value="ANK_REPEAT"/>
    <property type="match status" value="1"/>
</dbReference>
<sequence>MNFRTSTENVITLGVQYNIGHTVLKWVYSDEIDSKLGDGFMLDVMKTAHRFKLALVEKCEEILIARLDRTNCLRFYKESEEICANTLKSKASQFITSFWEEFTSEDFEAMSAPLMYKFLKSKVDLPLHNAIRLKREDVVFLFLTEYQSQLTAKINERNNEDLCPLALALQTKQIHMAETIVCHGADVNSSDSKGRTLLIKFLLAGKIAVQLNILGNQIII</sequence>
<dbReference type="GO" id="GO:0051059">
    <property type="term" value="F:NF-kappaB binding"/>
    <property type="evidence" value="ECO:0007669"/>
    <property type="project" value="TreeGrafter"/>
</dbReference>
<reference evidence="6" key="1">
    <citation type="submission" date="2016-06" db="UniProtKB">
        <authorList>
            <consortium name="WormBaseParasite"/>
        </authorList>
    </citation>
    <scope>IDENTIFICATION</scope>
</reference>
<gene>
    <name evidence="4" type="ORF">SBAD_LOCUS12585</name>
</gene>
<proteinExistence type="predicted"/>
<dbReference type="InterPro" id="IPR036770">
    <property type="entry name" value="Ankyrin_rpt-contain_sf"/>
</dbReference>
<dbReference type="PANTHER" id="PTHR46680">
    <property type="entry name" value="NF-KAPPA-B INHIBITOR ALPHA"/>
    <property type="match status" value="1"/>
</dbReference>
<dbReference type="InterPro" id="IPR011333">
    <property type="entry name" value="SKP1/BTB/POZ_sf"/>
</dbReference>
<dbReference type="SUPFAM" id="SSF48403">
    <property type="entry name" value="Ankyrin repeat"/>
    <property type="match status" value="1"/>
</dbReference>
<organism evidence="6">
    <name type="scientific">Soboliphyme baturini</name>
    <dbReference type="NCBI Taxonomy" id="241478"/>
    <lineage>
        <taxon>Eukaryota</taxon>
        <taxon>Metazoa</taxon>
        <taxon>Ecdysozoa</taxon>
        <taxon>Nematoda</taxon>
        <taxon>Enoplea</taxon>
        <taxon>Dorylaimia</taxon>
        <taxon>Dioctophymatida</taxon>
        <taxon>Dioctophymatoidea</taxon>
        <taxon>Soboliphymatidae</taxon>
        <taxon>Soboliphyme</taxon>
    </lineage>
</organism>
<dbReference type="WBParaSite" id="SBAD_0001299501-mRNA-1">
    <property type="protein sequence ID" value="SBAD_0001299501-mRNA-1"/>
    <property type="gene ID" value="SBAD_0001299501"/>
</dbReference>
<dbReference type="PANTHER" id="PTHR46680:SF3">
    <property type="entry name" value="NF-KAPPA-B INHIBITOR CACTUS"/>
    <property type="match status" value="1"/>
</dbReference>
<dbReference type="EMBL" id="UZAM01018213">
    <property type="protein sequence ID" value="VDP49904.1"/>
    <property type="molecule type" value="Genomic_DNA"/>
</dbReference>